<gene>
    <name evidence="1" type="ORF">SCALOS_LOCUS3736</name>
</gene>
<name>A0ACA9L998_9GLOM</name>
<feature type="non-terminal residue" evidence="1">
    <location>
        <position position="1"/>
    </location>
</feature>
<evidence type="ECO:0000313" key="2">
    <source>
        <dbReference type="Proteomes" id="UP000789860"/>
    </source>
</evidence>
<accession>A0ACA9L998</accession>
<dbReference type="EMBL" id="CAJVPM010004413">
    <property type="protein sequence ID" value="CAG8512872.1"/>
    <property type="molecule type" value="Genomic_DNA"/>
</dbReference>
<reference evidence="1" key="1">
    <citation type="submission" date="2021-06" db="EMBL/GenBank/DDBJ databases">
        <authorList>
            <person name="Kallberg Y."/>
            <person name="Tangrot J."/>
            <person name="Rosling A."/>
        </authorList>
    </citation>
    <scope>NUCLEOTIDE SEQUENCE</scope>
    <source>
        <strain evidence="1">AU212A</strain>
    </source>
</reference>
<comment type="caution">
    <text evidence="1">The sequence shown here is derived from an EMBL/GenBank/DDBJ whole genome shotgun (WGS) entry which is preliminary data.</text>
</comment>
<dbReference type="Proteomes" id="UP000789860">
    <property type="component" value="Unassembled WGS sequence"/>
</dbReference>
<protein>
    <submittedName>
        <fullName evidence="1">7992_t:CDS:1</fullName>
    </submittedName>
</protein>
<organism evidence="1 2">
    <name type="scientific">Scutellospora calospora</name>
    <dbReference type="NCBI Taxonomy" id="85575"/>
    <lineage>
        <taxon>Eukaryota</taxon>
        <taxon>Fungi</taxon>
        <taxon>Fungi incertae sedis</taxon>
        <taxon>Mucoromycota</taxon>
        <taxon>Glomeromycotina</taxon>
        <taxon>Glomeromycetes</taxon>
        <taxon>Diversisporales</taxon>
        <taxon>Gigasporaceae</taxon>
        <taxon>Scutellospora</taxon>
    </lineage>
</organism>
<proteinExistence type="predicted"/>
<evidence type="ECO:0000313" key="1">
    <source>
        <dbReference type="EMBL" id="CAG8512872.1"/>
    </source>
</evidence>
<sequence>LFKPTLEQSLGATIHFGRVKMNQGKPTTFATLPGTSDTSEKLIFGLPGNPASATVTFYLFVLPALRKLAGYENWNLPILQAELTDKISLDPRPEYHRAVISFDHSKGKFMAISTGYQISSRILSLRSCNALLKLPERTDLCKELDKGSTGGALIRTVRFQTFREREGRLKAAYNLELTLGGDGTLTGADILRSEWPDLTNEIYSNWKVNRRRCRPTRDTCSIENDMASDVTIGAVTSLHRICEAVDSISSTAFSHSHAFVIEVMGRHCGWLALMAAIR</sequence>
<keyword evidence="2" id="KW-1185">Reference proteome</keyword>